<comment type="caution">
    <text evidence="1">The sequence shown here is derived from an EMBL/GenBank/DDBJ whole genome shotgun (WGS) entry which is preliminary data.</text>
</comment>
<protein>
    <submittedName>
        <fullName evidence="1">Uncharacterized protein</fullName>
    </submittedName>
</protein>
<keyword evidence="2" id="KW-1185">Reference proteome</keyword>
<sequence>MAPKERMLQFRIAPKERVLRYPHRGIAIPPTIWKIGSTFQWYRDIHFKYHDIHPSKKTPRLNIAQVHQSSKAHVVVNLATKIHKLLA</sequence>
<proteinExistence type="predicted"/>
<accession>A0ABR0Q9J0</accession>
<name>A0ABR0Q9J0_GOSAR</name>
<dbReference type="EMBL" id="JARKNE010000004">
    <property type="protein sequence ID" value="KAK5835671.1"/>
    <property type="molecule type" value="Genomic_DNA"/>
</dbReference>
<reference evidence="1 2" key="1">
    <citation type="submission" date="2023-03" db="EMBL/GenBank/DDBJ databases">
        <title>WGS of Gossypium arboreum.</title>
        <authorList>
            <person name="Yu D."/>
        </authorList>
    </citation>
    <scope>NUCLEOTIDE SEQUENCE [LARGE SCALE GENOMIC DNA]</scope>
    <source>
        <tissue evidence="1">Leaf</tissue>
    </source>
</reference>
<organism evidence="1 2">
    <name type="scientific">Gossypium arboreum</name>
    <name type="common">Tree cotton</name>
    <name type="synonym">Gossypium nanking</name>
    <dbReference type="NCBI Taxonomy" id="29729"/>
    <lineage>
        <taxon>Eukaryota</taxon>
        <taxon>Viridiplantae</taxon>
        <taxon>Streptophyta</taxon>
        <taxon>Embryophyta</taxon>
        <taxon>Tracheophyta</taxon>
        <taxon>Spermatophyta</taxon>
        <taxon>Magnoliopsida</taxon>
        <taxon>eudicotyledons</taxon>
        <taxon>Gunneridae</taxon>
        <taxon>Pentapetalae</taxon>
        <taxon>rosids</taxon>
        <taxon>malvids</taxon>
        <taxon>Malvales</taxon>
        <taxon>Malvaceae</taxon>
        <taxon>Malvoideae</taxon>
        <taxon>Gossypium</taxon>
    </lineage>
</organism>
<evidence type="ECO:0000313" key="1">
    <source>
        <dbReference type="EMBL" id="KAK5835671.1"/>
    </source>
</evidence>
<gene>
    <name evidence="1" type="ORF">PVK06_011365</name>
</gene>
<dbReference type="Proteomes" id="UP001358586">
    <property type="component" value="Chromosome 4"/>
</dbReference>
<evidence type="ECO:0000313" key="2">
    <source>
        <dbReference type="Proteomes" id="UP001358586"/>
    </source>
</evidence>